<gene>
    <name evidence="7" type="primary">PK1_12</name>
    <name evidence="7" type="ORF">CFP56_042002</name>
</gene>
<protein>
    <submittedName>
        <fullName evidence="7">Receptor protein kinase zmpk1</fullName>
    </submittedName>
</protein>
<evidence type="ECO:0000256" key="3">
    <source>
        <dbReference type="ARBA" id="ARBA00023180"/>
    </source>
</evidence>
<accession>A0AAW0IUH4</accession>
<keyword evidence="7" id="KW-0418">Kinase</keyword>
<keyword evidence="7" id="KW-0808">Transferase</keyword>
<dbReference type="PANTHER" id="PTHR47976:SF30">
    <property type="entry name" value="RECEPTOR-LIKE SERINE_THREONINE-PROTEIN KINASE"/>
    <property type="match status" value="1"/>
</dbReference>
<dbReference type="PROSITE" id="PS50927">
    <property type="entry name" value="BULB_LECTIN"/>
    <property type="match status" value="1"/>
</dbReference>
<dbReference type="InterPro" id="IPR051343">
    <property type="entry name" value="G-type_lectin_kinases/EP1-like"/>
</dbReference>
<keyword evidence="3" id="KW-0325">Glycoprotein</keyword>
<evidence type="ECO:0000256" key="4">
    <source>
        <dbReference type="SAM" id="Phobius"/>
    </source>
</evidence>
<name>A0AAW0IUH4_QUESU</name>
<evidence type="ECO:0000259" key="6">
    <source>
        <dbReference type="PROSITE" id="PS50948"/>
    </source>
</evidence>
<feature type="transmembrane region" description="Helical" evidence="4">
    <location>
        <begin position="12"/>
        <end position="34"/>
    </location>
</feature>
<feature type="domain" description="Apple" evidence="6">
    <location>
        <begin position="308"/>
        <end position="396"/>
    </location>
</feature>
<keyword evidence="7" id="KW-0675">Receptor</keyword>
<evidence type="ECO:0000313" key="8">
    <source>
        <dbReference type="Proteomes" id="UP000237347"/>
    </source>
</evidence>
<evidence type="ECO:0000256" key="2">
    <source>
        <dbReference type="ARBA" id="ARBA00023157"/>
    </source>
</evidence>
<keyword evidence="2" id="KW-1015">Disulfide bond</keyword>
<feature type="non-terminal residue" evidence="7">
    <location>
        <position position="435"/>
    </location>
</feature>
<keyword evidence="4" id="KW-0812">Transmembrane</keyword>
<keyword evidence="4" id="KW-0472">Membrane</keyword>
<keyword evidence="4" id="KW-1133">Transmembrane helix</keyword>
<dbReference type="PANTHER" id="PTHR47976">
    <property type="entry name" value="G-TYPE LECTIN S-RECEPTOR-LIKE SERINE/THREONINE-PROTEIN KINASE SD2-5"/>
    <property type="match status" value="1"/>
</dbReference>
<dbReference type="AlphaFoldDB" id="A0AAW0IUH4"/>
<reference evidence="7 8" key="1">
    <citation type="journal article" date="2018" name="Sci. Data">
        <title>The draft genome sequence of cork oak.</title>
        <authorList>
            <person name="Ramos A.M."/>
            <person name="Usie A."/>
            <person name="Barbosa P."/>
            <person name="Barros P.M."/>
            <person name="Capote T."/>
            <person name="Chaves I."/>
            <person name="Simoes F."/>
            <person name="Abreu I."/>
            <person name="Carrasquinho I."/>
            <person name="Faro C."/>
            <person name="Guimaraes J.B."/>
            <person name="Mendonca D."/>
            <person name="Nobrega F."/>
            <person name="Rodrigues L."/>
            <person name="Saibo N.J.M."/>
            <person name="Varela M.C."/>
            <person name="Egas C."/>
            <person name="Matos J."/>
            <person name="Miguel C.M."/>
            <person name="Oliveira M.M."/>
            <person name="Ricardo C.P."/>
            <person name="Goncalves S."/>
        </authorList>
    </citation>
    <scope>NUCLEOTIDE SEQUENCE [LARGE SCALE GENOMIC DNA]</scope>
    <source>
        <strain evidence="8">cv. HL8</strain>
    </source>
</reference>
<feature type="domain" description="Bulb-type lectin" evidence="5">
    <location>
        <begin position="48"/>
        <end position="166"/>
    </location>
</feature>
<sequence length="435" mass="49307">MGISWVCRAVLLYLVPFLNLFPISVTAMPVFYFVDQQSFAPHSVKFDDGSFVTIILTHGSPDLNYEYACGCGFLYNRTYNSSLFVIFSLLYEEGNAMDHPEINPVNLDATLKLTSEGGLVLEDANGSKAWSTNISNKSVVGLNLTDDTCNLMLLDDKNATIWQSFDHPTDTLVLGQKLLTGQQLTSEGGLFSFSITSEGLFFYINSNPPDIYSNFLRSSNFKFNYSQFWNHRFDIFELDDPFPIITSKFEPNSKYMKLRPDGHLKVYDGNWYEVDDFLKPDIGYCGYPGFAAIMAPNLGCSLVNPLSCDAKKNHILIELQNVTYFPFREGLPDVHPDYQHISLESCKQSCLKVCSCKAAIYNTSNRVGNCYLRSQIFSMMYADERDIREDTYFKVFLKVQNVPLPPLPPQQQKHWLGIILGSSLAFVLFLLIGFF</sequence>
<dbReference type="Pfam" id="PF08276">
    <property type="entry name" value="PAN_2"/>
    <property type="match status" value="1"/>
</dbReference>
<dbReference type="Gene3D" id="2.90.10.10">
    <property type="entry name" value="Bulb-type lectin domain"/>
    <property type="match status" value="1"/>
</dbReference>
<evidence type="ECO:0000259" key="5">
    <source>
        <dbReference type="PROSITE" id="PS50927"/>
    </source>
</evidence>
<dbReference type="EMBL" id="PKMF04000851">
    <property type="protein sequence ID" value="KAK7817979.1"/>
    <property type="molecule type" value="Genomic_DNA"/>
</dbReference>
<comment type="caution">
    <text evidence="7">The sequence shown here is derived from an EMBL/GenBank/DDBJ whole genome shotgun (WGS) entry which is preliminary data.</text>
</comment>
<keyword evidence="8" id="KW-1185">Reference proteome</keyword>
<dbReference type="InterPro" id="IPR001480">
    <property type="entry name" value="Bulb-type_lectin_dom"/>
</dbReference>
<feature type="transmembrane region" description="Helical" evidence="4">
    <location>
        <begin position="415"/>
        <end position="434"/>
    </location>
</feature>
<dbReference type="SMART" id="SM00108">
    <property type="entry name" value="B_lectin"/>
    <property type="match status" value="1"/>
</dbReference>
<proteinExistence type="predicted"/>
<dbReference type="Pfam" id="PF01453">
    <property type="entry name" value="B_lectin"/>
    <property type="match status" value="1"/>
</dbReference>
<evidence type="ECO:0000256" key="1">
    <source>
        <dbReference type="ARBA" id="ARBA00022729"/>
    </source>
</evidence>
<dbReference type="GO" id="GO:0016301">
    <property type="term" value="F:kinase activity"/>
    <property type="evidence" value="ECO:0007669"/>
    <property type="project" value="UniProtKB-KW"/>
</dbReference>
<dbReference type="InterPro" id="IPR036426">
    <property type="entry name" value="Bulb-type_lectin_dom_sf"/>
</dbReference>
<dbReference type="InterPro" id="IPR003609">
    <property type="entry name" value="Pan_app"/>
</dbReference>
<dbReference type="Proteomes" id="UP000237347">
    <property type="component" value="Unassembled WGS sequence"/>
</dbReference>
<dbReference type="SUPFAM" id="SSF51110">
    <property type="entry name" value="alpha-D-mannose-specific plant lectins"/>
    <property type="match status" value="1"/>
</dbReference>
<organism evidence="7 8">
    <name type="scientific">Quercus suber</name>
    <name type="common">Cork oak</name>
    <dbReference type="NCBI Taxonomy" id="58331"/>
    <lineage>
        <taxon>Eukaryota</taxon>
        <taxon>Viridiplantae</taxon>
        <taxon>Streptophyta</taxon>
        <taxon>Embryophyta</taxon>
        <taxon>Tracheophyta</taxon>
        <taxon>Spermatophyta</taxon>
        <taxon>Magnoliopsida</taxon>
        <taxon>eudicotyledons</taxon>
        <taxon>Gunneridae</taxon>
        <taxon>Pentapetalae</taxon>
        <taxon>rosids</taxon>
        <taxon>fabids</taxon>
        <taxon>Fagales</taxon>
        <taxon>Fagaceae</taxon>
        <taxon>Quercus</taxon>
    </lineage>
</organism>
<evidence type="ECO:0000313" key="7">
    <source>
        <dbReference type="EMBL" id="KAK7817979.1"/>
    </source>
</evidence>
<keyword evidence="1" id="KW-0732">Signal</keyword>
<dbReference type="PROSITE" id="PS50948">
    <property type="entry name" value="PAN"/>
    <property type="match status" value="1"/>
</dbReference>